<reference evidence="1 2" key="1">
    <citation type="submission" date="2019-12" db="EMBL/GenBank/DDBJ databases">
        <title>Comparative genomics gives insights into the taxonomy of the Azoarcus-Aromatoleum group and reveals separate origins of nif in the plant-associated Azoarcus and non-plant-associated Aromatoleum sub-groups.</title>
        <authorList>
            <person name="Lafos M."/>
            <person name="Maluk M."/>
            <person name="Batista M."/>
            <person name="Junghare M."/>
            <person name="Carmona M."/>
            <person name="Faoro H."/>
            <person name="Cruz L.M."/>
            <person name="Battistoni F."/>
            <person name="De Souza E."/>
            <person name="Pedrosa F."/>
            <person name="Chen W.-M."/>
            <person name="Poole P.S."/>
            <person name="Dixon R.A."/>
            <person name="James E.K."/>
        </authorList>
    </citation>
    <scope>NUCLEOTIDE SEQUENCE [LARGE SCALE GENOMIC DNA]</scope>
    <source>
        <strain evidence="1 2">T</strain>
    </source>
</reference>
<dbReference type="RefSeq" id="WP_169137305.1">
    <property type="nucleotide sequence ID" value="NZ_WTVS01000002.1"/>
</dbReference>
<dbReference type="Proteomes" id="UP000634522">
    <property type="component" value="Unassembled WGS sequence"/>
</dbReference>
<evidence type="ECO:0000313" key="1">
    <source>
        <dbReference type="EMBL" id="NMF96175.1"/>
    </source>
</evidence>
<comment type="caution">
    <text evidence="1">The sequence shown here is derived from an EMBL/GenBank/DDBJ whole genome shotgun (WGS) entry which is preliminary data.</text>
</comment>
<proteinExistence type="predicted"/>
<evidence type="ECO:0000313" key="2">
    <source>
        <dbReference type="Proteomes" id="UP000634522"/>
    </source>
</evidence>
<keyword evidence="2" id="KW-1185">Reference proteome</keyword>
<sequence>MQQTELMSTFATNLHGAATDHQTWPFACWQDENPRALALIEERIAERRDEQVADAQISSTALARYFRLLDIARVELRDVFSDEDFGLMFNTHPHPVWTGEFETTPADILYSSYGGDGMVDEGSEVYTLCVKLAQLTPLQQVALIDLLECAWRDRTVGPLRYAGGALGRGESPRSRS</sequence>
<name>A0ABX1NAC0_9RHOO</name>
<accession>A0ABX1NAC0</accession>
<protein>
    <submittedName>
        <fullName evidence="1">Uncharacterized protein</fullName>
    </submittedName>
</protein>
<dbReference type="EMBL" id="WTVS01000002">
    <property type="protein sequence ID" value="NMF96175.1"/>
    <property type="molecule type" value="Genomic_DNA"/>
</dbReference>
<organism evidence="1 2">
    <name type="scientific">Aromatoleum toluolicum</name>
    <dbReference type="NCBI Taxonomy" id="90060"/>
    <lineage>
        <taxon>Bacteria</taxon>
        <taxon>Pseudomonadati</taxon>
        <taxon>Pseudomonadota</taxon>
        <taxon>Betaproteobacteria</taxon>
        <taxon>Rhodocyclales</taxon>
        <taxon>Rhodocyclaceae</taxon>
        <taxon>Aromatoleum</taxon>
    </lineage>
</organism>
<gene>
    <name evidence="1" type="ORF">GPA27_02035</name>
</gene>